<protein>
    <submittedName>
        <fullName evidence="1">Uncharacterized protein</fullName>
    </submittedName>
</protein>
<organism evidence="1 2">
    <name type="scientific">Helianthus annuus</name>
    <name type="common">Common sunflower</name>
    <dbReference type="NCBI Taxonomy" id="4232"/>
    <lineage>
        <taxon>Eukaryota</taxon>
        <taxon>Viridiplantae</taxon>
        <taxon>Streptophyta</taxon>
        <taxon>Embryophyta</taxon>
        <taxon>Tracheophyta</taxon>
        <taxon>Spermatophyta</taxon>
        <taxon>Magnoliopsida</taxon>
        <taxon>eudicotyledons</taxon>
        <taxon>Gunneridae</taxon>
        <taxon>Pentapetalae</taxon>
        <taxon>asterids</taxon>
        <taxon>campanulids</taxon>
        <taxon>Asterales</taxon>
        <taxon>Asteraceae</taxon>
        <taxon>Asteroideae</taxon>
        <taxon>Heliantheae alliance</taxon>
        <taxon>Heliantheae</taxon>
        <taxon>Helianthus</taxon>
    </lineage>
</organism>
<evidence type="ECO:0000313" key="1">
    <source>
        <dbReference type="EMBL" id="KAF5779118.1"/>
    </source>
</evidence>
<dbReference type="Gramene" id="mRNA:HanXRQr2_Chr12g0555591">
    <property type="protein sequence ID" value="mRNA:HanXRQr2_Chr12g0555591"/>
    <property type="gene ID" value="HanXRQr2_Chr12g0555591"/>
</dbReference>
<gene>
    <name evidence="1" type="ORF">HanXRQr2_Chr12g0555591</name>
</gene>
<proteinExistence type="predicted"/>
<keyword evidence="2" id="KW-1185">Reference proteome</keyword>
<accession>A0A9K3HIQ0</accession>
<sequence>MRLAKTCSLPHSETKSGRVGLSVREEISDVRDIESLLEVLLVLSLPIRMAKINGLTTDPLDHASRRRERWAEDCIQGNCVTGFGRKQ</sequence>
<dbReference type="AlphaFoldDB" id="A0A9K3HIQ0"/>
<name>A0A9K3HIQ0_HELAN</name>
<reference evidence="1" key="1">
    <citation type="journal article" date="2017" name="Nature">
        <title>The sunflower genome provides insights into oil metabolism, flowering and Asterid evolution.</title>
        <authorList>
            <person name="Badouin H."/>
            <person name="Gouzy J."/>
            <person name="Grassa C.J."/>
            <person name="Murat F."/>
            <person name="Staton S.E."/>
            <person name="Cottret L."/>
            <person name="Lelandais-Briere C."/>
            <person name="Owens G.L."/>
            <person name="Carrere S."/>
            <person name="Mayjonade B."/>
            <person name="Legrand L."/>
            <person name="Gill N."/>
            <person name="Kane N.C."/>
            <person name="Bowers J.E."/>
            <person name="Hubner S."/>
            <person name="Bellec A."/>
            <person name="Berard A."/>
            <person name="Berges H."/>
            <person name="Blanchet N."/>
            <person name="Boniface M.C."/>
            <person name="Brunel D."/>
            <person name="Catrice O."/>
            <person name="Chaidir N."/>
            <person name="Claudel C."/>
            <person name="Donnadieu C."/>
            <person name="Faraut T."/>
            <person name="Fievet G."/>
            <person name="Helmstetter N."/>
            <person name="King M."/>
            <person name="Knapp S.J."/>
            <person name="Lai Z."/>
            <person name="Le Paslier M.C."/>
            <person name="Lippi Y."/>
            <person name="Lorenzon L."/>
            <person name="Mandel J.R."/>
            <person name="Marage G."/>
            <person name="Marchand G."/>
            <person name="Marquand E."/>
            <person name="Bret-Mestries E."/>
            <person name="Morien E."/>
            <person name="Nambeesan S."/>
            <person name="Nguyen T."/>
            <person name="Pegot-Espagnet P."/>
            <person name="Pouilly N."/>
            <person name="Raftis F."/>
            <person name="Sallet E."/>
            <person name="Schiex T."/>
            <person name="Thomas J."/>
            <person name="Vandecasteele C."/>
            <person name="Vares D."/>
            <person name="Vear F."/>
            <person name="Vautrin S."/>
            <person name="Crespi M."/>
            <person name="Mangin B."/>
            <person name="Burke J.M."/>
            <person name="Salse J."/>
            <person name="Munos S."/>
            <person name="Vincourt P."/>
            <person name="Rieseberg L.H."/>
            <person name="Langlade N.B."/>
        </authorList>
    </citation>
    <scope>NUCLEOTIDE SEQUENCE</scope>
    <source>
        <tissue evidence="1">Leaves</tissue>
    </source>
</reference>
<evidence type="ECO:0000313" key="2">
    <source>
        <dbReference type="Proteomes" id="UP000215914"/>
    </source>
</evidence>
<comment type="caution">
    <text evidence="1">The sequence shown here is derived from an EMBL/GenBank/DDBJ whole genome shotgun (WGS) entry which is preliminary data.</text>
</comment>
<dbReference type="Proteomes" id="UP000215914">
    <property type="component" value="Unassembled WGS sequence"/>
</dbReference>
<reference evidence="1" key="2">
    <citation type="submission" date="2020-06" db="EMBL/GenBank/DDBJ databases">
        <title>Helianthus annuus Genome sequencing and assembly Release 2.</title>
        <authorList>
            <person name="Gouzy J."/>
            <person name="Langlade N."/>
            <person name="Munos S."/>
        </authorList>
    </citation>
    <scope>NUCLEOTIDE SEQUENCE</scope>
    <source>
        <tissue evidence="1">Leaves</tissue>
    </source>
</reference>
<dbReference type="EMBL" id="MNCJ02000327">
    <property type="protein sequence ID" value="KAF5779118.1"/>
    <property type="molecule type" value="Genomic_DNA"/>
</dbReference>